<comment type="caution">
    <text evidence="2">The sequence shown here is derived from an EMBL/GenBank/DDBJ whole genome shotgun (WGS) entry which is preliminary data.</text>
</comment>
<reference evidence="3" key="1">
    <citation type="journal article" date="2019" name="Int. J. Syst. Evol. Microbiol.">
        <title>The Global Catalogue of Microorganisms (GCM) 10K type strain sequencing project: providing services to taxonomists for standard genome sequencing and annotation.</title>
        <authorList>
            <consortium name="The Broad Institute Genomics Platform"/>
            <consortium name="The Broad Institute Genome Sequencing Center for Infectious Disease"/>
            <person name="Wu L."/>
            <person name="Ma J."/>
        </authorList>
    </citation>
    <scope>NUCLEOTIDE SEQUENCE [LARGE SCALE GENOMIC DNA]</scope>
    <source>
        <strain evidence="3">JCM 18459</strain>
    </source>
</reference>
<gene>
    <name evidence="2" type="ORF">GCM10023340_43500</name>
</gene>
<evidence type="ECO:0000256" key="1">
    <source>
        <dbReference type="SAM" id="SignalP"/>
    </source>
</evidence>
<accession>A0ABP9Q5W8</accession>
<keyword evidence="3" id="KW-1185">Reference proteome</keyword>
<proteinExistence type="predicted"/>
<name>A0ABP9Q5W8_9ACTN</name>
<dbReference type="EMBL" id="BAABKG010000007">
    <property type="protein sequence ID" value="GAA5156237.1"/>
    <property type="molecule type" value="Genomic_DNA"/>
</dbReference>
<feature type="signal peptide" evidence="1">
    <location>
        <begin position="1"/>
        <end position="19"/>
    </location>
</feature>
<keyword evidence="1" id="KW-0732">Signal</keyword>
<organism evidence="2 3">
    <name type="scientific">Nocardioides marinquilinus</name>
    <dbReference type="NCBI Taxonomy" id="1210400"/>
    <lineage>
        <taxon>Bacteria</taxon>
        <taxon>Bacillati</taxon>
        <taxon>Actinomycetota</taxon>
        <taxon>Actinomycetes</taxon>
        <taxon>Propionibacteriales</taxon>
        <taxon>Nocardioidaceae</taxon>
        <taxon>Nocardioides</taxon>
    </lineage>
</organism>
<dbReference type="RefSeq" id="WP_345464001.1">
    <property type="nucleotide sequence ID" value="NZ_BAABKG010000007.1"/>
</dbReference>
<evidence type="ECO:0008006" key="4">
    <source>
        <dbReference type="Google" id="ProtNLM"/>
    </source>
</evidence>
<feature type="chain" id="PRO_5045119252" description="Lipoprotein" evidence="1">
    <location>
        <begin position="20"/>
        <end position="296"/>
    </location>
</feature>
<sequence length="296" mass="30836">MRTTTRTARLIGAAAVALAATGCALTGGYGAGTGGTGGTGGPQPSGEADEVALEVVTFSAWPGWRVPSAPPFPDLVVYGDGSFVVTTYDEATERHELRAGRLDDARLADLLAGAEGLLGRDYGEPGLDGSTTTLRFGPGTDAAGQEVGVWVPELVDGYEGAARDSREAFSAFLDDVDSAAETDGSVWRPDRWLLLSQAPPVDDDADRPAPVWPFAVDLTAARPVPDAAFACQVVGGDAGARIVAEQERSEERRADTGAAQGWRVTAAGDTTVDVVVLPRLPGVGCRDLGDYRYRLD</sequence>
<evidence type="ECO:0000313" key="3">
    <source>
        <dbReference type="Proteomes" id="UP001500221"/>
    </source>
</evidence>
<dbReference type="Proteomes" id="UP001500221">
    <property type="component" value="Unassembled WGS sequence"/>
</dbReference>
<dbReference type="PROSITE" id="PS51257">
    <property type="entry name" value="PROKAR_LIPOPROTEIN"/>
    <property type="match status" value="1"/>
</dbReference>
<protein>
    <recommendedName>
        <fullName evidence="4">Lipoprotein</fullName>
    </recommendedName>
</protein>
<evidence type="ECO:0000313" key="2">
    <source>
        <dbReference type="EMBL" id="GAA5156237.1"/>
    </source>
</evidence>